<dbReference type="PANTHER" id="PTHR43133">
    <property type="entry name" value="RNA POLYMERASE ECF-TYPE SIGMA FACTO"/>
    <property type="match status" value="1"/>
</dbReference>
<dbReference type="InterPro" id="IPR013325">
    <property type="entry name" value="RNA_pol_sigma_r2"/>
</dbReference>
<dbReference type="RefSeq" id="WP_009196603.1">
    <property type="nucleotide sequence ID" value="NZ_AODQ01000099.1"/>
</dbReference>
<evidence type="ECO:0000259" key="5">
    <source>
        <dbReference type="Pfam" id="PF04542"/>
    </source>
</evidence>
<evidence type="ECO:0000256" key="4">
    <source>
        <dbReference type="ARBA" id="ARBA00023163"/>
    </source>
</evidence>
<dbReference type="InterPro" id="IPR013324">
    <property type="entry name" value="RNA_pol_sigma_r3/r4-like"/>
</dbReference>
<evidence type="ECO:0000259" key="6">
    <source>
        <dbReference type="Pfam" id="PF08281"/>
    </source>
</evidence>
<dbReference type="InterPro" id="IPR007627">
    <property type="entry name" value="RNA_pol_sigma70_r2"/>
</dbReference>
<reference evidence="7 8" key="1">
    <citation type="journal article" date="2013" name="Genome Announc.">
        <title>Draft Genome Sequence of Cesiribacter andamanensis Strain AMV16T, Isolated from a Soil Sample from a Mud Volcano in the Andaman Islands, India.</title>
        <authorList>
            <person name="Shivaji S."/>
            <person name="Ara S."/>
            <person name="Begum Z."/>
            <person name="Srinivas T.N."/>
            <person name="Singh A."/>
            <person name="Kumar Pinnaka A."/>
        </authorList>
    </citation>
    <scope>NUCLEOTIDE SEQUENCE [LARGE SCALE GENOMIC DNA]</scope>
    <source>
        <strain evidence="7 8">AMV16</strain>
    </source>
</reference>
<keyword evidence="4" id="KW-0804">Transcription</keyword>
<dbReference type="OrthoDB" id="941544at2"/>
<dbReference type="Pfam" id="PF08281">
    <property type="entry name" value="Sigma70_r4_2"/>
    <property type="match status" value="1"/>
</dbReference>
<dbReference type="Gene3D" id="1.10.1740.10">
    <property type="match status" value="1"/>
</dbReference>
<comment type="caution">
    <text evidence="7">The sequence shown here is derived from an EMBL/GenBank/DDBJ whole genome shotgun (WGS) entry which is preliminary data.</text>
</comment>
<feature type="domain" description="RNA polymerase sigma factor 70 region 4 type 2" evidence="6">
    <location>
        <begin position="115"/>
        <end position="167"/>
    </location>
</feature>
<evidence type="ECO:0000256" key="2">
    <source>
        <dbReference type="ARBA" id="ARBA00023015"/>
    </source>
</evidence>
<evidence type="ECO:0000313" key="7">
    <source>
        <dbReference type="EMBL" id="EMR01646.1"/>
    </source>
</evidence>
<keyword evidence="8" id="KW-1185">Reference proteome</keyword>
<evidence type="ECO:0000313" key="8">
    <source>
        <dbReference type="Proteomes" id="UP000011910"/>
    </source>
</evidence>
<organism evidence="7 8">
    <name type="scientific">Cesiribacter andamanensis AMV16</name>
    <dbReference type="NCBI Taxonomy" id="1279009"/>
    <lineage>
        <taxon>Bacteria</taxon>
        <taxon>Pseudomonadati</taxon>
        <taxon>Bacteroidota</taxon>
        <taxon>Cytophagia</taxon>
        <taxon>Cytophagales</taxon>
        <taxon>Cesiribacteraceae</taxon>
        <taxon>Cesiribacter</taxon>
    </lineage>
</organism>
<gene>
    <name evidence="7" type="primary">rpoE_9</name>
    <name evidence="7" type="ORF">ADICEAN_03220</name>
</gene>
<dbReference type="SUPFAM" id="SSF88946">
    <property type="entry name" value="Sigma2 domain of RNA polymerase sigma factors"/>
    <property type="match status" value="1"/>
</dbReference>
<protein>
    <submittedName>
        <fullName evidence="7">Sigma-24</fullName>
    </submittedName>
</protein>
<dbReference type="PANTHER" id="PTHR43133:SF46">
    <property type="entry name" value="RNA POLYMERASE SIGMA-70 FACTOR ECF SUBFAMILY"/>
    <property type="match status" value="1"/>
</dbReference>
<dbReference type="STRING" id="1279009.ADICEAN_03220"/>
<dbReference type="eggNOG" id="COG1595">
    <property type="taxonomic scope" value="Bacteria"/>
</dbReference>
<dbReference type="PATRIC" id="fig|1279009.4.peg.3267"/>
<evidence type="ECO:0000256" key="3">
    <source>
        <dbReference type="ARBA" id="ARBA00023082"/>
    </source>
</evidence>
<dbReference type="NCBIfam" id="TIGR02937">
    <property type="entry name" value="sigma70-ECF"/>
    <property type="match status" value="1"/>
</dbReference>
<dbReference type="InterPro" id="IPR039425">
    <property type="entry name" value="RNA_pol_sigma-70-like"/>
</dbReference>
<dbReference type="GO" id="GO:0006352">
    <property type="term" value="P:DNA-templated transcription initiation"/>
    <property type="evidence" value="ECO:0007669"/>
    <property type="project" value="InterPro"/>
</dbReference>
<dbReference type="InterPro" id="IPR036388">
    <property type="entry name" value="WH-like_DNA-bd_sf"/>
</dbReference>
<proteinExistence type="inferred from homology"/>
<dbReference type="Proteomes" id="UP000011910">
    <property type="component" value="Unassembled WGS sequence"/>
</dbReference>
<evidence type="ECO:0000256" key="1">
    <source>
        <dbReference type="ARBA" id="ARBA00010641"/>
    </source>
</evidence>
<feature type="domain" description="RNA polymerase sigma-70 region 2" evidence="5">
    <location>
        <begin position="22"/>
        <end position="87"/>
    </location>
</feature>
<dbReference type="Pfam" id="PF04542">
    <property type="entry name" value="Sigma70_r2"/>
    <property type="match status" value="1"/>
</dbReference>
<dbReference type="Gene3D" id="1.10.10.10">
    <property type="entry name" value="Winged helix-like DNA-binding domain superfamily/Winged helix DNA-binding domain"/>
    <property type="match status" value="1"/>
</dbReference>
<dbReference type="GO" id="GO:0016987">
    <property type="term" value="F:sigma factor activity"/>
    <property type="evidence" value="ECO:0007669"/>
    <property type="project" value="UniProtKB-KW"/>
</dbReference>
<dbReference type="EMBL" id="AODQ01000099">
    <property type="protein sequence ID" value="EMR01646.1"/>
    <property type="molecule type" value="Genomic_DNA"/>
</dbReference>
<dbReference type="SUPFAM" id="SSF88659">
    <property type="entry name" value="Sigma3 and sigma4 domains of RNA polymerase sigma factors"/>
    <property type="match status" value="1"/>
</dbReference>
<keyword evidence="3" id="KW-0731">Sigma factor</keyword>
<comment type="similarity">
    <text evidence="1">Belongs to the sigma-70 factor family. ECF subfamily.</text>
</comment>
<dbReference type="GO" id="GO:0003677">
    <property type="term" value="F:DNA binding"/>
    <property type="evidence" value="ECO:0007669"/>
    <property type="project" value="InterPro"/>
</dbReference>
<keyword evidence="2" id="KW-0805">Transcription regulation</keyword>
<accession>M7N345</accession>
<dbReference type="InterPro" id="IPR014284">
    <property type="entry name" value="RNA_pol_sigma-70_dom"/>
</dbReference>
<dbReference type="InterPro" id="IPR013249">
    <property type="entry name" value="RNA_pol_sigma70_r4_t2"/>
</dbReference>
<name>M7N345_9BACT</name>
<sequence>MYSDKEIVEGCRRNDLKMQQALYDRFAGRMFVVCLRYASGQLEAEDILQEAFIKVYRKIDTYREESSLAHWLKRVVVNTALNHQRSRLYMYPMVDVESLHDLSDQESILSDYTFQELLELIRELPAGCRVIFNLFAIEGYGHKEIAELLGISEGTSKSQYARARKLLQEQLAETEKRVYGRRIR</sequence>
<dbReference type="AlphaFoldDB" id="M7N345"/>